<dbReference type="NCBIfam" id="NF004015">
    <property type="entry name" value="PRK05477.1-5"/>
    <property type="match status" value="1"/>
</dbReference>
<keyword evidence="4 11" id="KW-0436">Ligase</keyword>
<dbReference type="EMBL" id="CP035108">
    <property type="protein sequence ID" value="QAR31861.1"/>
    <property type="molecule type" value="Genomic_DNA"/>
</dbReference>
<evidence type="ECO:0000256" key="2">
    <source>
        <dbReference type="ARBA" id="ARBA00011123"/>
    </source>
</evidence>
<dbReference type="NCBIfam" id="TIGR00133">
    <property type="entry name" value="gatB"/>
    <property type="match status" value="1"/>
</dbReference>
<evidence type="ECO:0000256" key="11">
    <source>
        <dbReference type="HAMAP-Rule" id="MF_00121"/>
    </source>
</evidence>
<dbReference type="GO" id="GO:0005524">
    <property type="term" value="F:ATP binding"/>
    <property type="evidence" value="ECO:0007669"/>
    <property type="project" value="UniProtKB-KW"/>
</dbReference>
<protein>
    <recommendedName>
        <fullName evidence="3 11">Aspartyl/glutamyl-tRNA(Asn/Gln) amidotransferase subunit B</fullName>
        <shortName evidence="11">Asp/Glu-ADT subunit B</shortName>
        <ecNumber evidence="11">6.3.5.-</ecNumber>
    </recommendedName>
</protein>
<dbReference type="Pfam" id="PF02934">
    <property type="entry name" value="GatB_N"/>
    <property type="match status" value="1"/>
</dbReference>
<dbReference type="PANTHER" id="PTHR11659:SF0">
    <property type="entry name" value="GLUTAMYL-TRNA(GLN) AMIDOTRANSFERASE SUBUNIT B, MITOCHONDRIAL"/>
    <property type="match status" value="1"/>
</dbReference>
<evidence type="ECO:0000256" key="6">
    <source>
        <dbReference type="ARBA" id="ARBA00022840"/>
    </source>
</evidence>
<dbReference type="InterPro" id="IPR017958">
    <property type="entry name" value="Gln-tRNA_amidoTrfase_suB_CS"/>
</dbReference>
<name>A0A3R5Y507_9BACT</name>
<evidence type="ECO:0000256" key="9">
    <source>
        <dbReference type="ARBA" id="ARBA00047380"/>
    </source>
</evidence>
<keyword evidence="7 11" id="KW-0648">Protein biosynthesis</keyword>
<dbReference type="InterPro" id="IPR017959">
    <property type="entry name" value="Asn/Gln-tRNA_amidoTrfase_suB/E"/>
</dbReference>
<dbReference type="InterPro" id="IPR006075">
    <property type="entry name" value="Asn/Gln-tRNA_Trfase_suB/E_cat"/>
</dbReference>
<evidence type="ECO:0000256" key="10">
    <source>
        <dbReference type="ARBA" id="ARBA00047913"/>
    </source>
</evidence>
<dbReference type="Proteomes" id="UP000287502">
    <property type="component" value="Chromosome"/>
</dbReference>
<keyword evidence="13" id="KW-0808">Transferase</keyword>
<dbReference type="SUPFAM" id="SSF89095">
    <property type="entry name" value="GatB/YqeY motif"/>
    <property type="match status" value="1"/>
</dbReference>
<dbReference type="GO" id="GO:0016740">
    <property type="term" value="F:transferase activity"/>
    <property type="evidence" value="ECO:0007669"/>
    <property type="project" value="UniProtKB-KW"/>
</dbReference>
<dbReference type="HAMAP" id="MF_00121">
    <property type="entry name" value="GatB"/>
    <property type="match status" value="1"/>
</dbReference>
<dbReference type="GO" id="GO:0050566">
    <property type="term" value="F:asparaginyl-tRNA synthase (glutamine-hydrolyzing) activity"/>
    <property type="evidence" value="ECO:0007669"/>
    <property type="project" value="RHEA"/>
</dbReference>
<comment type="subunit">
    <text evidence="2 11">Heterotrimer of A, B and C subunits.</text>
</comment>
<keyword evidence="5 11" id="KW-0547">Nucleotide-binding</keyword>
<dbReference type="NCBIfam" id="NF004014">
    <property type="entry name" value="PRK05477.1-4"/>
    <property type="match status" value="1"/>
</dbReference>
<comment type="function">
    <text evidence="8 11">Allows the formation of correctly charged Asn-tRNA(Asn) or Gln-tRNA(Gln) through the transamidation of misacylated Asp-tRNA(Asn) or Glu-tRNA(Gln) in organisms which lack either or both of asparaginyl-tRNA or glutaminyl-tRNA synthetases. The reaction takes place in the presence of glutamine and ATP through an activated phospho-Asp-tRNA(Asn) or phospho-Glu-tRNA(Gln).</text>
</comment>
<proteinExistence type="inferred from homology"/>
<evidence type="ECO:0000313" key="13">
    <source>
        <dbReference type="EMBL" id="QAR31861.1"/>
    </source>
</evidence>
<evidence type="ECO:0000313" key="14">
    <source>
        <dbReference type="Proteomes" id="UP000287502"/>
    </source>
</evidence>
<dbReference type="PANTHER" id="PTHR11659">
    <property type="entry name" value="GLUTAMYL-TRNA GLN AMIDOTRANSFERASE SUBUNIT B MITOCHONDRIAL AND PROKARYOTIC PET112-RELATED"/>
    <property type="match status" value="1"/>
</dbReference>
<dbReference type="AlphaFoldDB" id="A0A3R5Y507"/>
<organism evidence="13 14">
    <name type="scientific">Geovibrio thiophilus</name>
    <dbReference type="NCBI Taxonomy" id="139438"/>
    <lineage>
        <taxon>Bacteria</taxon>
        <taxon>Pseudomonadati</taxon>
        <taxon>Deferribacterota</taxon>
        <taxon>Deferribacteres</taxon>
        <taxon>Deferribacterales</taxon>
        <taxon>Geovibrionaceae</taxon>
        <taxon>Geovibrio</taxon>
    </lineage>
</organism>
<comment type="catalytic activity">
    <reaction evidence="9 11">
        <text>L-aspartyl-tRNA(Asn) + L-glutamine + ATP + H2O = L-asparaginyl-tRNA(Asn) + L-glutamate + ADP + phosphate + 2 H(+)</text>
        <dbReference type="Rhea" id="RHEA:14513"/>
        <dbReference type="Rhea" id="RHEA-COMP:9674"/>
        <dbReference type="Rhea" id="RHEA-COMP:9677"/>
        <dbReference type="ChEBI" id="CHEBI:15377"/>
        <dbReference type="ChEBI" id="CHEBI:15378"/>
        <dbReference type="ChEBI" id="CHEBI:29985"/>
        <dbReference type="ChEBI" id="CHEBI:30616"/>
        <dbReference type="ChEBI" id="CHEBI:43474"/>
        <dbReference type="ChEBI" id="CHEBI:58359"/>
        <dbReference type="ChEBI" id="CHEBI:78515"/>
        <dbReference type="ChEBI" id="CHEBI:78516"/>
        <dbReference type="ChEBI" id="CHEBI:456216"/>
    </reaction>
</comment>
<dbReference type="SMART" id="SM00845">
    <property type="entry name" value="GatB_Yqey"/>
    <property type="match status" value="1"/>
</dbReference>
<dbReference type="InterPro" id="IPR003789">
    <property type="entry name" value="Asn/Gln_tRNA_amidoTrase-B-like"/>
</dbReference>
<feature type="domain" description="Asn/Gln amidotransferase" evidence="12">
    <location>
        <begin position="331"/>
        <end position="478"/>
    </location>
</feature>
<dbReference type="InterPro" id="IPR004413">
    <property type="entry name" value="GatB"/>
</dbReference>
<comment type="catalytic activity">
    <reaction evidence="10 11">
        <text>L-glutamyl-tRNA(Gln) + L-glutamine + ATP + H2O = L-glutaminyl-tRNA(Gln) + L-glutamate + ADP + phosphate + H(+)</text>
        <dbReference type="Rhea" id="RHEA:17521"/>
        <dbReference type="Rhea" id="RHEA-COMP:9681"/>
        <dbReference type="Rhea" id="RHEA-COMP:9684"/>
        <dbReference type="ChEBI" id="CHEBI:15377"/>
        <dbReference type="ChEBI" id="CHEBI:15378"/>
        <dbReference type="ChEBI" id="CHEBI:29985"/>
        <dbReference type="ChEBI" id="CHEBI:30616"/>
        <dbReference type="ChEBI" id="CHEBI:43474"/>
        <dbReference type="ChEBI" id="CHEBI:58359"/>
        <dbReference type="ChEBI" id="CHEBI:78520"/>
        <dbReference type="ChEBI" id="CHEBI:78521"/>
        <dbReference type="ChEBI" id="CHEBI:456216"/>
    </reaction>
</comment>
<dbReference type="EC" id="6.3.5.-" evidence="11"/>
<gene>
    <name evidence="11 13" type="primary">gatB</name>
    <name evidence="13" type="ORF">EP073_00105</name>
</gene>
<dbReference type="InterPro" id="IPR018027">
    <property type="entry name" value="Asn/Gln_amidotransferase"/>
</dbReference>
<dbReference type="KEGG" id="gtl:EP073_00105"/>
<accession>A0A3R5Y507</accession>
<evidence type="ECO:0000256" key="8">
    <source>
        <dbReference type="ARBA" id="ARBA00024799"/>
    </source>
</evidence>
<reference evidence="13 14" key="1">
    <citation type="submission" date="2019-01" db="EMBL/GenBank/DDBJ databases">
        <title>Geovibrio thiophilus DSM 11263, complete genome.</title>
        <authorList>
            <person name="Spring S."/>
            <person name="Bunk B."/>
            <person name="Sproer C."/>
        </authorList>
    </citation>
    <scope>NUCLEOTIDE SEQUENCE [LARGE SCALE GENOMIC DNA]</scope>
    <source>
        <strain evidence="13 14">DSM 11263</strain>
    </source>
</reference>
<dbReference type="Pfam" id="PF02637">
    <property type="entry name" value="GatB_Yqey"/>
    <property type="match status" value="1"/>
</dbReference>
<evidence type="ECO:0000256" key="3">
    <source>
        <dbReference type="ARBA" id="ARBA00016923"/>
    </source>
</evidence>
<evidence type="ECO:0000256" key="1">
    <source>
        <dbReference type="ARBA" id="ARBA00005306"/>
    </source>
</evidence>
<dbReference type="NCBIfam" id="NF004012">
    <property type="entry name" value="PRK05477.1-2"/>
    <property type="match status" value="1"/>
</dbReference>
<keyword evidence="14" id="KW-1185">Reference proteome</keyword>
<dbReference type="SUPFAM" id="SSF55931">
    <property type="entry name" value="Glutamine synthetase/guanido kinase"/>
    <property type="match status" value="1"/>
</dbReference>
<dbReference type="GO" id="GO:0006412">
    <property type="term" value="P:translation"/>
    <property type="evidence" value="ECO:0007669"/>
    <property type="project" value="UniProtKB-UniRule"/>
</dbReference>
<keyword evidence="6 11" id="KW-0067">ATP-binding</keyword>
<sequence>MKYEAVIGLEVHAQLSTKSKIFCSCSTAFGAEANSQVCPICLGMPGTLPVLNKKVVEYTVKTGLSVGCRIAEKSIFARKNYFYPDLPKNYQISQYELPTCIGGEIHIELEDGSKKVIGLTRIHIEEDAGKSIHGENLGSAGNSFIDLNRTGTPLMEIVSEPDMRTGEEARAYLTKLKSILKYLDIADCNMEEGSLRCDANVSIRPIGQEKLGTKAEIKNMNSFRNVQKAIEYEIRRQEKVLNEGGRIVQETRLWDAAKGITVSMRSKEEANDYRYFPDPDLVPIILSDEYVEAVRATLPELPDAKMARFMSEYALPEHDAIALTAEKAYADYFEEALKGFNNPKMIANWILSEVLSTLNEKQCGISDAGISPSQLAELVSLIDSGKISGKIAKDVYKAVIDTGKNPANIVERQGLVQNSDSGELEAIVKQVIDSSPAEAERYKNGEKRLQGFFVGQVMKLSKGKANPQMVNDIIAKLLG</sequence>
<dbReference type="InterPro" id="IPR023168">
    <property type="entry name" value="GatB_Yqey_C_2"/>
</dbReference>
<evidence type="ECO:0000256" key="5">
    <source>
        <dbReference type="ARBA" id="ARBA00022741"/>
    </source>
</evidence>
<dbReference type="OrthoDB" id="9804078at2"/>
<dbReference type="FunFam" id="1.10.150.380:FF:000001">
    <property type="entry name" value="Aspartyl/glutamyl-tRNA(Asn/Gln) amidotransferase subunit B"/>
    <property type="match status" value="1"/>
</dbReference>
<dbReference type="InterPro" id="IPR042114">
    <property type="entry name" value="GatB_C_1"/>
</dbReference>
<dbReference type="RefSeq" id="WP_128465148.1">
    <property type="nucleotide sequence ID" value="NZ_CP035108.1"/>
</dbReference>
<evidence type="ECO:0000256" key="7">
    <source>
        <dbReference type="ARBA" id="ARBA00022917"/>
    </source>
</evidence>
<evidence type="ECO:0000256" key="4">
    <source>
        <dbReference type="ARBA" id="ARBA00022598"/>
    </source>
</evidence>
<dbReference type="Gene3D" id="1.10.150.380">
    <property type="entry name" value="GatB domain, N-terminal subdomain"/>
    <property type="match status" value="1"/>
</dbReference>
<dbReference type="InterPro" id="IPR014746">
    <property type="entry name" value="Gln_synth/guanido_kin_cat_dom"/>
</dbReference>
<dbReference type="GO" id="GO:0070681">
    <property type="term" value="P:glutaminyl-tRNAGln biosynthesis via transamidation"/>
    <property type="evidence" value="ECO:0007669"/>
    <property type="project" value="TreeGrafter"/>
</dbReference>
<dbReference type="FunFam" id="1.10.10.410:FF:000001">
    <property type="entry name" value="Aspartyl/glutamyl-tRNA(Asn/Gln) amidotransferase subunit B"/>
    <property type="match status" value="1"/>
</dbReference>
<comment type="similarity">
    <text evidence="1 11">Belongs to the GatB/GatE family. GatB subfamily.</text>
</comment>
<dbReference type="Gene3D" id="1.10.10.410">
    <property type="match status" value="1"/>
</dbReference>
<dbReference type="PROSITE" id="PS01234">
    <property type="entry name" value="GATB"/>
    <property type="match status" value="1"/>
</dbReference>
<dbReference type="GO" id="GO:0050567">
    <property type="term" value="F:glutaminyl-tRNA synthase (glutamine-hydrolyzing) activity"/>
    <property type="evidence" value="ECO:0007669"/>
    <property type="project" value="UniProtKB-UniRule"/>
</dbReference>
<evidence type="ECO:0000259" key="12">
    <source>
        <dbReference type="SMART" id="SM00845"/>
    </source>
</evidence>